<organism evidence="1 2">
    <name type="scientific">Goodea atripinnis</name>
    <dbReference type="NCBI Taxonomy" id="208336"/>
    <lineage>
        <taxon>Eukaryota</taxon>
        <taxon>Metazoa</taxon>
        <taxon>Chordata</taxon>
        <taxon>Craniata</taxon>
        <taxon>Vertebrata</taxon>
        <taxon>Euteleostomi</taxon>
        <taxon>Actinopterygii</taxon>
        <taxon>Neopterygii</taxon>
        <taxon>Teleostei</taxon>
        <taxon>Neoteleostei</taxon>
        <taxon>Acanthomorphata</taxon>
        <taxon>Ovalentaria</taxon>
        <taxon>Atherinomorphae</taxon>
        <taxon>Cyprinodontiformes</taxon>
        <taxon>Goodeidae</taxon>
        <taxon>Goodea</taxon>
    </lineage>
</organism>
<gene>
    <name evidence="1" type="primary">MCTP1_3</name>
    <name evidence="1" type="ORF">GOODEAATRI_033745</name>
</gene>
<dbReference type="Proteomes" id="UP001476798">
    <property type="component" value="Unassembled WGS sequence"/>
</dbReference>
<accession>A0ABV0N6C2</accession>
<dbReference type="EMBL" id="JAHRIO010027365">
    <property type="protein sequence ID" value="MEQ2166952.1"/>
    <property type="molecule type" value="Genomic_DNA"/>
</dbReference>
<sequence>VHNGVQRAYLLKNKELTSPTKGLIYLEIEVIYNTIKAALKTVVPAEQKYIEEEPKVSKQVCKIMSLYL</sequence>
<keyword evidence="1" id="KW-0472">Membrane</keyword>
<keyword evidence="2" id="KW-1185">Reference proteome</keyword>
<proteinExistence type="predicted"/>
<evidence type="ECO:0000313" key="2">
    <source>
        <dbReference type="Proteomes" id="UP001476798"/>
    </source>
</evidence>
<feature type="non-terminal residue" evidence="1">
    <location>
        <position position="1"/>
    </location>
</feature>
<keyword evidence="1" id="KW-0812">Transmembrane</keyword>
<protein>
    <submittedName>
        <fullName evidence="1">Multiple C2 and transmembrane domain-containing protein 1</fullName>
    </submittedName>
</protein>
<comment type="caution">
    <text evidence="1">The sequence shown here is derived from an EMBL/GenBank/DDBJ whole genome shotgun (WGS) entry which is preliminary data.</text>
</comment>
<reference evidence="1 2" key="1">
    <citation type="submission" date="2021-06" db="EMBL/GenBank/DDBJ databases">
        <authorList>
            <person name="Palmer J.M."/>
        </authorList>
    </citation>
    <scope>NUCLEOTIDE SEQUENCE [LARGE SCALE GENOMIC DNA]</scope>
    <source>
        <strain evidence="1 2">GA_2019</strain>
        <tissue evidence="1">Muscle</tissue>
    </source>
</reference>
<name>A0ABV0N6C2_9TELE</name>
<evidence type="ECO:0000313" key="1">
    <source>
        <dbReference type="EMBL" id="MEQ2166952.1"/>
    </source>
</evidence>